<organism evidence="9">
    <name type="scientific">Rhizopus microsporus var. microsporus</name>
    <dbReference type="NCBI Taxonomy" id="86635"/>
    <lineage>
        <taxon>Eukaryota</taxon>
        <taxon>Fungi</taxon>
        <taxon>Fungi incertae sedis</taxon>
        <taxon>Mucoromycota</taxon>
        <taxon>Mucoromycotina</taxon>
        <taxon>Mucoromycetes</taxon>
        <taxon>Mucorales</taxon>
        <taxon>Mucorineae</taxon>
        <taxon>Rhizopodaceae</taxon>
        <taxon>Rhizopus</taxon>
    </lineage>
</organism>
<dbReference type="OrthoDB" id="2235682at2759"/>
<feature type="transmembrane region" description="Helical" evidence="8">
    <location>
        <begin position="887"/>
        <end position="912"/>
    </location>
</feature>
<feature type="region of interest" description="Disordered" evidence="7">
    <location>
        <begin position="1008"/>
        <end position="1027"/>
    </location>
</feature>
<reference evidence="9" key="1">
    <citation type="journal article" date="2016" name="Proc. Natl. Acad. Sci. U.S.A.">
        <title>Lipid metabolic changes in an early divergent fungus govern the establishment of a mutualistic symbiosis with endobacteria.</title>
        <authorList>
            <person name="Lastovetsky O.A."/>
            <person name="Gaspar M.L."/>
            <person name="Mondo S.J."/>
            <person name="LaButti K.M."/>
            <person name="Sandor L."/>
            <person name="Grigoriev I.V."/>
            <person name="Henry S.A."/>
            <person name="Pawlowska T.E."/>
        </authorList>
    </citation>
    <scope>NUCLEOTIDE SEQUENCE [LARGE SCALE GENOMIC DNA]</scope>
    <source>
        <strain evidence="9">ATCC 52814</strain>
    </source>
</reference>
<evidence type="ECO:0000256" key="1">
    <source>
        <dbReference type="ARBA" id="ARBA00004141"/>
    </source>
</evidence>
<protein>
    <recommendedName>
        <fullName evidence="2">chitin synthase</fullName>
        <ecNumber evidence="2">2.4.1.16</ecNumber>
    </recommendedName>
</protein>
<evidence type="ECO:0000256" key="2">
    <source>
        <dbReference type="ARBA" id="ARBA00012543"/>
    </source>
</evidence>
<evidence type="ECO:0000256" key="5">
    <source>
        <dbReference type="ARBA" id="ARBA00022989"/>
    </source>
</evidence>
<dbReference type="GO" id="GO:0016020">
    <property type="term" value="C:membrane"/>
    <property type="evidence" value="ECO:0007669"/>
    <property type="project" value="UniProtKB-SubCell"/>
</dbReference>
<feature type="region of interest" description="Disordered" evidence="7">
    <location>
        <begin position="665"/>
        <end position="709"/>
    </location>
</feature>
<dbReference type="GO" id="GO:0030428">
    <property type="term" value="C:cell septum"/>
    <property type="evidence" value="ECO:0007669"/>
    <property type="project" value="TreeGrafter"/>
</dbReference>
<dbReference type="Pfam" id="PF03142">
    <property type="entry name" value="Chitin_synth_2"/>
    <property type="match status" value="2"/>
</dbReference>
<feature type="transmembrane region" description="Helical" evidence="8">
    <location>
        <begin position="54"/>
        <end position="75"/>
    </location>
</feature>
<dbReference type="Proteomes" id="UP000242414">
    <property type="component" value="Unassembled WGS sequence"/>
</dbReference>
<dbReference type="SUPFAM" id="SSF53448">
    <property type="entry name" value="Nucleotide-diphospho-sugar transferases"/>
    <property type="match status" value="1"/>
</dbReference>
<sequence length="1095" mass="125446">MKDSKPMRQPSSRRIIWVAFAKLCTFPFPDAFLKLLGLSTQVRRQAWREKVAIFTLYILISGLFCFWLEFITTLFCDPPKTYDFRDVYTPTSHYSTINGQVIDWRKYGNSSEMTKQANIYPQLDLSPMFPAFMLLQRPTGQRSYNHRILDDCINGFNRSEQADKWLNYKLTHDPGYRFENGQLLSCPLPTHRNKTGAPCFYTVTDQYQLATYPKKGAVSYDKFYIENNCTTVPREGVASGRAYVILDNKVLDVTDYLQGATNVVKVARDIYSRAIAVDRMFLPLDLTVMLFINLGKDITNSFNDQIPSPALYKECLNTLFYHGVVDGNTETGCAHINVALWITMGCFLLYFLLKMNLANLTRLKFVQRFLFQSRSSHLVMSFMPYTLLFVPFYSESAETIRQTVDSLARTSYPDSRKLLFFVCDGIVKSKSAAKDNYLCLLDALGYSSAKDPELRAYVSLGQGSRKVNFCKVYAGFYESGRNRVPFLMAVKVGSQREEYDQKRAPGNRGKRDSMLIVLSFLERCLNLAHNRISPLEFELFNQCYNLLGIDPRMLKYMLVTDADTQVQDDVVHRLVSRLEADPKMLAVSGHVRPANPEENLITMLQIFPIYMTYYSGLAYEACLGGLTTLSGGFVMYRLWTPDETRQPKWPKVSDEIVVSSSSTVWKKNPSVPVSGSSSSSSSSEEDVQQARRRRRHRRRHHKKSEKPAEVDQRVALVQSISLPSQPLDVQPVCIHPTVLRGFAAPRPDTLHMENILLLGEEQYFSIVLLRSHPNHCFGFEPEAIAYATLPTHFLALQGLQIRNLRATLHTQVEFQHTAKHLGIMYWIMSLTKLLDMIFSMPIIVYLYNVFIRYFLDQDLAYAIIAGSFAGLIVLHIFYFMLRRQFKYILWFILYCAIGVPLFHVYFPLLAVWCSDYSHRWYDVWPTQQDGYHGRLHGIIDTDEPEDNQTTVSRMRLSDFEILEAEKTAQREKEQADMLDAKFHGFQGYVGRSEGITLPPLAQIRRHQRYGSAGSVQSNPFVSSLDSPLDDEASLLSRTTTSSQSSIHRQHEIDRESCHYSLSNSVISLESYPIDEESAEGRSAPVHSKIASHYYS</sequence>
<evidence type="ECO:0000256" key="4">
    <source>
        <dbReference type="ARBA" id="ARBA00022692"/>
    </source>
</evidence>
<dbReference type="VEuPathDB" id="FungiDB:BCV72DRAFT_236071"/>
<dbReference type="InterPro" id="IPR004835">
    <property type="entry name" value="Chitin_synth"/>
</dbReference>
<keyword evidence="4 8" id="KW-0812">Transmembrane</keyword>
<keyword evidence="3" id="KW-0808">Transferase</keyword>
<feature type="compositionally biased region" description="Polar residues" evidence="7">
    <location>
        <begin position="1013"/>
        <end position="1025"/>
    </location>
</feature>
<dbReference type="GO" id="GO:0004100">
    <property type="term" value="F:chitin synthase activity"/>
    <property type="evidence" value="ECO:0007669"/>
    <property type="project" value="UniProtKB-EC"/>
</dbReference>
<feature type="compositionally biased region" description="Basic residues" evidence="7">
    <location>
        <begin position="690"/>
        <end position="704"/>
    </location>
</feature>
<dbReference type="PANTHER" id="PTHR22914:SF41">
    <property type="entry name" value="CHITIN SYNTHASE 7"/>
    <property type="match status" value="1"/>
</dbReference>
<keyword evidence="3" id="KW-0328">Glycosyltransferase</keyword>
<dbReference type="AlphaFoldDB" id="A0A1X0QPD1"/>
<comment type="subcellular location">
    <subcellularLocation>
        <location evidence="1">Membrane</location>
        <topology evidence="1">Multi-pass membrane protein</topology>
    </subcellularLocation>
</comment>
<dbReference type="InterPro" id="IPR029044">
    <property type="entry name" value="Nucleotide-diphossugar_trans"/>
</dbReference>
<accession>A0A1X0QPD1</accession>
<feature type="region of interest" description="Disordered" evidence="7">
    <location>
        <begin position="1032"/>
        <end position="1052"/>
    </location>
</feature>
<dbReference type="PANTHER" id="PTHR22914">
    <property type="entry name" value="CHITIN SYNTHASE"/>
    <property type="match status" value="1"/>
</dbReference>
<keyword evidence="6 8" id="KW-0472">Membrane</keyword>
<evidence type="ECO:0000256" key="3">
    <source>
        <dbReference type="ARBA" id="ARBA00022676"/>
    </source>
</evidence>
<evidence type="ECO:0000313" key="9">
    <source>
        <dbReference type="EMBL" id="ORE01610.1"/>
    </source>
</evidence>
<feature type="transmembrane region" description="Helical" evidence="8">
    <location>
        <begin position="859"/>
        <end position="881"/>
    </location>
</feature>
<feature type="compositionally biased region" description="Low complexity" evidence="7">
    <location>
        <begin position="669"/>
        <end position="682"/>
    </location>
</feature>
<dbReference type="GO" id="GO:0006031">
    <property type="term" value="P:chitin biosynthetic process"/>
    <property type="evidence" value="ECO:0007669"/>
    <property type="project" value="TreeGrafter"/>
</dbReference>
<feature type="compositionally biased region" description="Low complexity" evidence="7">
    <location>
        <begin position="1033"/>
        <end position="1046"/>
    </location>
</feature>
<gene>
    <name evidence="9" type="ORF">BCV72DRAFT_236071</name>
</gene>
<evidence type="ECO:0000256" key="7">
    <source>
        <dbReference type="SAM" id="MobiDB-lite"/>
    </source>
</evidence>
<feature type="region of interest" description="Disordered" evidence="7">
    <location>
        <begin position="1075"/>
        <end position="1095"/>
    </location>
</feature>
<dbReference type="GO" id="GO:0071944">
    <property type="term" value="C:cell periphery"/>
    <property type="evidence" value="ECO:0007669"/>
    <property type="project" value="TreeGrafter"/>
</dbReference>
<dbReference type="EC" id="2.4.1.16" evidence="2"/>
<evidence type="ECO:0000256" key="6">
    <source>
        <dbReference type="ARBA" id="ARBA00023136"/>
    </source>
</evidence>
<dbReference type="EMBL" id="KV922114">
    <property type="protein sequence ID" value="ORE01610.1"/>
    <property type="molecule type" value="Genomic_DNA"/>
</dbReference>
<name>A0A1X0QPD1_RHIZD</name>
<proteinExistence type="predicted"/>
<keyword evidence="5 8" id="KW-1133">Transmembrane helix</keyword>
<evidence type="ECO:0000256" key="8">
    <source>
        <dbReference type="SAM" id="Phobius"/>
    </source>
</evidence>
<feature type="transmembrane region" description="Helical" evidence="8">
    <location>
        <begin position="823"/>
        <end position="847"/>
    </location>
</feature>